<evidence type="ECO:0000313" key="2">
    <source>
        <dbReference type="Proteomes" id="UP001143910"/>
    </source>
</evidence>
<keyword evidence="2" id="KW-1185">Reference proteome</keyword>
<dbReference type="Proteomes" id="UP001143910">
    <property type="component" value="Unassembled WGS sequence"/>
</dbReference>
<evidence type="ECO:0000313" key="1">
    <source>
        <dbReference type="EMBL" id="KAJ2980901.1"/>
    </source>
</evidence>
<accession>A0ACC1NQN2</accession>
<proteinExistence type="predicted"/>
<reference evidence="1" key="1">
    <citation type="submission" date="2022-08" db="EMBL/GenBank/DDBJ databases">
        <title>Genome Sequence of Lecanicillium fungicola.</title>
        <authorList>
            <person name="Buettner E."/>
        </authorList>
    </citation>
    <scope>NUCLEOTIDE SEQUENCE</scope>
    <source>
        <strain evidence="1">Babe33</strain>
    </source>
</reference>
<organism evidence="1 2">
    <name type="scientific">Zarea fungicola</name>
    <dbReference type="NCBI Taxonomy" id="93591"/>
    <lineage>
        <taxon>Eukaryota</taxon>
        <taxon>Fungi</taxon>
        <taxon>Dikarya</taxon>
        <taxon>Ascomycota</taxon>
        <taxon>Pezizomycotina</taxon>
        <taxon>Sordariomycetes</taxon>
        <taxon>Hypocreomycetidae</taxon>
        <taxon>Hypocreales</taxon>
        <taxon>Cordycipitaceae</taxon>
        <taxon>Zarea</taxon>
    </lineage>
</organism>
<protein>
    <submittedName>
        <fullName evidence="1">Uncharacterized protein</fullName>
    </submittedName>
</protein>
<gene>
    <name evidence="1" type="ORF">NQ176_g2354</name>
</gene>
<name>A0ACC1NQN2_9HYPO</name>
<dbReference type="EMBL" id="JANJQO010000165">
    <property type="protein sequence ID" value="KAJ2980901.1"/>
    <property type="molecule type" value="Genomic_DNA"/>
</dbReference>
<sequence length="363" mass="39801">MRRKEIEEAMKLLHLETANNYTIAPPRCFMSCSPAWVPGRTLKTETVSESEPHPSELAIGVFGGCVYVQAALAAAASLEIENSTGIAPSSRQTPLFIHSIQGVFTKPGLRDRPFVYGVHTIPGGRSFRTSIVVASQPAQPSVNPDGPFLPSDAATRLNDPCFTAIATFKGAYAGRDEMQATLSAQQLYAGVLSAKAPHQWPPVPLIDLDQVTKLYPTVDYGDFPMIDMHKVDMTAYNHQKAPADKRQLVYYRLMKPISRDKINSHIVCHAFAADRNGLNMLATHLGYGDFFGVAATLSYSFYVHVNGAEAIMGENEWWLLESSWPRASAGRCMMQVKIWSPSGKHVATAYQDGILSPKSSPKI</sequence>
<comment type="caution">
    <text evidence="1">The sequence shown here is derived from an EMBL/GenBank/DDBJ whole genome shotgun (WGS) entry which is preliminary data.</text>
</comment>